<accession>A0ACC1S3D1</accession>
<protein>
    <submittedName>
        <fullName evidence="1">Uncharacterized protein</fullName>
    </submittedName>
</protein>
<comment type="caution">
    <text evidence="1">The sequence shown here is derived from an EMBL/GenBank/DDBJ whole genome shotgun (WGS) entry which is preliminary data.</text>
</comment>
<name>A0ACC1S3D1_9APHY</name>
<reference evidence="1" key="1">
    <citation type="submission" date="2022-07" db="EMBL/GenBank/DDBJ databases">
        <title>Genome Sequence of Phlebia brevispora.</title>
        <authorList>
            <person name="Buettner E."/>
        </authorList>
    </citation>
    <scope>NUCLEOTIDE SEQUENCE</scope>
    <source>
        <strain evidence="1">MPL23</strain>
    </source>
</reference>
<sequence length="403" mass="46693">MNSSSEEQPTREGRLCQNYECENTATQRCSACKKAWYCGGRCQKENWAVHIFDCKHNAPMRSAHHLIRACTRDLMPTDPQTLEDYGFARLNDSQDMSMLLGLYQGFCMIHWQGGGLEARTLDKWLREGSLVQRIKDTFEPVPLQNRGAYYPWFLENQWVLDGSPIPSQNTAEALVDRMEKALWDVLGHARKAQFPTWPMEKKICVQLYRILLSDFHPAPINPSEEYIGFGFCVARDMFTEMVIARLYRALIASCSFEEFCDAYEASSLIPLMESKGVISTRSSLPRHFEHVMRSRRMHESVWDLKQYLYGEDSVALIPSVRCDYGFMNCKQPAELDELTVVYKFAFDHKDFDEMELHDSCIRGKILEYIGKFQKLSKKKKQKLARLMKNPYPLPQLHTLSLSA</sequence>
<evidence type="ECO:0000313" key="2">
    <source>
        <dbReference type="Proteomes" id="UP001148662"/>
    </source>
</evidence>
<proteinExistence type="predicted"/>
<organism evidence="1 2">
    <name type="scientific">Phlebia brevispora</name>
    <dbReference type="NCBI Taxonomy" id="194682"/>
    <lineage>
        <taxon>Eukaryota</taxon>
        <taxon>Fungi</taxon>
        <taxon>Dikarya</taxon>
        <taxon>Basidiomycota</taxon>
        <taxon>Agaricomycotina</taxon>
        <taxon>Agaricomycetes</taxon>
        <taxon>Polyporales</taxon>
        <taxon>Meruliaceae</taxon>
        <taxon>Phlebia</taxon>
    </lineage>
</organism>
<evidence type="ECO:0000313" key="1">
    <source>
        <dbReference type="EMBL" id="KAJ3531274.1"/>
    </source>
</evidence>
<gene>
    <name evidence="1" type="ORF">NM688_g7595</name>
</gene>
<dbReference type="EMBL" id="JANHOG010001813">
    <property type="protein sequence ID" value="KAJ3531274.1"/>
    <property type="molecule type" value="Genomic_DNA"/>
</dbReference>
<keyword evidence="2" id="KW-1185">Reference proteome</keyword>
<dbReference type="Proteomes" id="UP001148662">
    <property type="component" value="Unassembled WGS sequence"/>
</dbReference>